<evidence type="ECO:0000256" key="1">
    <source>
        <dbReference type="SAM" id="Coils"/>
    </source>
</evidence>
<protein>
    <submittedName>
        <fullName evidence="4">1296_t:CDS:1</fullName>
    </submittedName>
</protein>
<feature type="region of interest" description="Disordered" evidence="2">
    <location>
        <begin position="35"/>
        <end position="81"/>
    </location>
</feature>
<keyword evidence="5" id="KW-1185">Reference proteome</keyword>
<proteinExistence type="predicted"/>
<dbReference type="AlphaFoldDB" id="A0A9N8ZKJ7"/>
<feature type="compositionally biased region" description="Polar residues" evidence="2">
    <location>
        <begin position="67"/>
        <end position="78"/>
    </location>
</feature>
<dbReference type="Proteomes" id="UP000789572">
    <property type="component" value="Unassembled WGS sequence"/>
</dbReference>
<evidence type="ECO:0000313" key="5">
    <source>
        <dbReference type="Proteomes" id="UP000789572"/>
    </source>
</evidence>
<evidence type="ECO:0000256" key="2">
    <source>
        <dbReference type="SAM" id="MobiDB-lite"/>
    </source>
</evidence>
<evidence type="ECO:0000256" key="3">
    <source>
        <dbReference type="SAM" id="Phobius"/>
    </source>
</evidence>
<comment type="caution">
    <text evidence="4">The sequence shown here is derived from an EMBL/GenBank/DDBJ whole genome shotgun (WGS) entry which is preliminary data.</text>
</comment>
<organism evidence="4 5">
    <name type="scientific">Paraglomus occultum</name>
    <dbReference type="NCBI Taxonomy" id="144539"/>
    <lineage>
        <taxon>Eukaryota</taxon>
        <taxon>Fungi</taxon>
        <taxon>Fungi incertae sedis</taxon>
        <taxon>Mucoromycota</taxon>
        <taxon>Glomeromycotina</taxon>
        <taxon>Glomeromycetes</taxon>
        <taxon>Paraglomerales</taxon>
        <taxon>Paraglomeraceae</taxon>
        <taxon>Paraglomus</taxon>
    </lineage>
</organism>
<dbReference type="OrthoDB" id="10460611at2759"/>
<gene>
    <name evidence="4" type="ORF">POCULU_LOCUS2481</name>
</gene>
<feature type="compositionally biased region" description="Acidic residues" evidence="2">
    <location>
        <begin position="53"/>
        <end position="65"/>
    </location>
</feature>
<keyword evidence="1" id="KW-0175">Coiled coil</keyword>
<reference evidence="4" key="1">
    <citation type="submission" date="2021-06" db="EMBL/GenBank/DDBJ databases">
        <authorList>
            <person name="Kallberg Y."/>
            <person name="Tangrot J."/>
            <person name="Rosling A."/>
        </authorList>
    </citation>
    <scope>NUCLEOTIDE SEQUENCE</scope>
    <source>
        <strain evidence="4">IA702</strain>
    </source>
</reference>
<keyword evidence="3" id="KW-1133">Transmembrane helix</keyword>
<name>A0A9N8ZKJ7_9GLOM</name>
<evidence type="ECO:0000313" key="4">
    <source>
        <dbReference type="EMBL" id="CAG8499172.1"/>
    </source>
</evidence>
<keyword evidence="3" id="KW-0472">Membrane</keyword>
<dbReference type="EMBL" id="CAJVPJ010000232">
    <property type="protein sequence ID" value="CAG8499172.1"/>
    <property type="molecule type" value="Genomic_DNA"/>
</dbReference>
<accession>A0A9N8ZKJ7</accession>
<feature type="transmembrane region" description="Helical" evidence="3">
    <location>
        <begin position="160"/>
        <end position="182"/>
    </location>
</feature>
<keyword evidence="3" id="KW-0812">Transmembrane</keyword>
<feature type="coiled-coil region" evidence="1">
    <location>
        <begin position="117"/>
        <end position="151"/>
    </location>
</feature>
<sequence>MSLSVVSTQTEAQYNLDNGKAPAYSDYKQYIEVDFESEDEGSYKDSAITTDYSSDEDYSDRDYESDNIGSSSRSSYQMDMQEYSSEDESIYDDYEEEMQDQELADIIEKKELLQSMIEKVQLATEEQELEIQEKKEELEELYETYYKLEQELEIPRSRSIWFGCLVLNLLLPFLVVVFLTTYSQNAEDTAIH</sequence>